<dbReference type="InterPro" id="IPR028082">
    <property type="entry name" value="Peripla_BP_I"/>
</dbReference>
<organism evidence="3">
    <name type="scientific">uncultured bacterium fosmid pJB190D12_contig II</name>
    <dbReference type="NCBI Taxonomy" id="1478060"/>
    <lineage>
        <taxon>Bacteria</taxon>
        <taxon>environmental samples</taxon>
    </lineage>
</organism>
<dbReference type="GO" id="GO:0005886">
    <property type="term" value="C:plasma membrane"/>
    <property type="evidence" value="ECO:0007669"/>
    <property type="project" value="InterPro"/>
</dbReference>
<evidence type="ECO:0000256" key="1">
    <source>
        <dbReference type="ARBA" id="ARBA00022729"/>
    </source>
</evidence>
<dbReference type="SUPFAM" id="SSF53822">
    <property type="entry name" value="Periplasmic binding protein-like I"/>
    <property type="match status" value="1"/>
</dbReference>
<dbReference type="Pfam" id="PF02608">
    <property type="entry name" value="Bmp"/>
    <property type="match status" value="1"/>
</dbReference>
<keyword evidence="1" id="KW-0732">Signal</keyword>
<dbReference type="InterPro" id="IPR052910">
    <property type="entry name" value="ABC-Purine-Binding"/>
</dbReference>
<sequence>MACRLAYNPPPFRSRCAAPLRPAPHPLPGDSMTRMQHRRTTLAALAAAAVAVSFPAVAQQKAGEPLKIGFVYVSPIGDAGWTFQHDVGRKEMEQALAGKVTSKYIESVPEGADAERVIRELAQSGHNLIFTTSFGYMNPTIKVAQAFPKVSFNHATGYKTAKNVGTYNARFYEGRYLAGIVAGRMSKSNVAGYVAAFPIPEVVMGINAFARGMRSVNPKAEVKVVWVNSWYDPGREREAADTLISQGSDVVTHHTDSTAAVQAAEAKKVYAVAYHSDMSKYGPNAHLTAVTHNWGEYYTRTAQAALDGKWKVEQPWMGIKENVIRMAPFSKAVPQDVQDLVKKTEADIKAGKFHPFTGPIKDNEGKERVAAGKTIDDATLNKMDYYVEGVQGKLPK</sequence>
<evidence type="ECO:0000259" key="2">
    <source>
        <dbReference type="Pfam" id="PF02608"/>
    </source>
</evidence>
<dbReference type="InterPro" id="IPR003760">
    <property type="entry name" value="PnrA-like"/>
</dbReference>
<dbReference type="AlphaFoldDB" id="A0A0H3U774"/>
<dbReference type="PANTHER" id="PTHR43208:SF1">
    <property type="entry name" value="ABC TRANSPORTER SUBSTRATE-BINDING PROTEIN"/>
    <property type="match status" value="1"/>
</dbReference>
<evidence type="ECO:0000313" key="3">
    <source>
        <dbReference type="EMBL" id="AIF26359.1"/>
    </source>
</evidence>
<dbReference type="Gene3D" id="3.40.50.2300">
    <property type="match status" value="2"/>
</dbReference>
<protein>
    <submittedName>
        <fullName evidence="3">Putative ABC-type transport system, periplasmic component/surface lipoprotein</fullName>
    </submittedName>
</protein>
<keyword evidence="3" id="KW-0449">Lipoprotein</keyword>
<dbReference type="PANTHER" id="PTHR43208">
    <property type="entry name" value="ABC TRANSPORTER SUBSTRATE-BINDING PROTEIN"/>
    <property type="match status" value="1"/>
</dbReference>
<accession>A0A0H3U774</accession>
<reference evidence="3" key="1">
    <citation type="submission" date="2013-08" db="EMBL/GenBank/DDBJ databases">
        <title>Comparison of modified E. coli strains.</title>
        <authorList>
            <person name="Juergensen J."/>
            <person name="Bonge A."/>
            <person name="Streit W.R."/>
        </authorList>
    </citation>
    <scope>NUCLEOTIDE SEQUENCE</scope>
</reference>
<dbReference type="EMBL" id="KF540227">
    <property type="protein sequence ID" value="AIF26359.1"/>
    <property type="molecule type" value="Genomic_DNA"/>
</dbReference>
<feature type="domain" description="ABC transporter substrate-binding protein PnrA-like" evidence="2">
    <location>
        <begin position="67"/>
        <end position="346"/>
    </location>
</feature>
<proteinExistence type="predicted"/>
<dbReference type="CDD" id="cd19963">
    <property type="entry name" value="PBP1_BMP-like"/>
    <property type="match status" value="1"/>
</dbReference>
<name>A0A0H3U774_9BACT</name>